<reference evidence="1 2" key="1">
    <citation type="journal article" date="2023" name="Plants (Basel)">
        <title>Bridging the Gap: Combining Genomics and Transcriptomics Approaches to Understand Stylosanthes scabra, an Orphan Legume from the Brazilian Caatinga.</title>
        <authorList>
            <person name="Ferreira-Neto J.R.C."/>
            <person name="da Silva M.D."/>
            <person name="Binneck E."/>
            <person name="de Melo N.F."/>
            <person name="da Silva R.H."/>
            <person name="de Melo A.L.T.M."/>
            <person name="Pandolfi V."/>
            <person name="Bustamante F.O."/>
            <person name="Brasileiro-Vidal A.C."/>
            <person name="Benko-Iseppon A.M."/>
        </authorList>
    </citation>
    <scope>NUCLEOTIDE SEQUENCE [LARGE SCALE GENOMIC DNA]</scope>
    <source>
        <tissue evidence="1">Leaves</tissue>
    </source>
</reference>
<proteinExistence type="predicted"/>
<name>A0ABU6XKU7_9FABA</name>
<protein>
    <submittedName>
        <fullName evidence="1">Uncharacterized protein</fullName>
    </submittedName>
</protein>
<dbReference type="Proteomes" id="UP001341840">
    <property type="component" value="Unassembled WGS sequence"/>
</dbReference>
<evidence type="ECO:0000313" key="2">
    <source>
        <dbReference type="Proteomes" id="UP001341840"/>
    </source>
</evidence>
<evidence type="ECO:0000313" key="1">
    <source>
        <dbReference type="EMBL" id="MED6197510.1"/>
    </source>
</evidence>
<accession>A0ABU6XKU7</accession>
<sequence length="96" mass="11013">MQQTGEAYVEMAKEEAEQQSCGEAQAVVRQKKMANTNREETEMNFMSRMMCADSGSRCFFIWRCFKNPFPPPSSSSSSSYSESLGFFNWLSSIFFK</sequence>
<keyword evidence="2" id="KW-1185">Reference proteome</keyword>
<organism evidence="1 2">
    <name type="scientific">Stylosanthes scabra</name>
    <dbReference type="NCBI Taxonomy" id="79078"/>
    <lineage>
        <taxon>Eukaryota</taxon>
        <taxon>Viridiplantae</taxon>
        <taxon>Streptophyta</taxon>
        <taxon>Embryophyta</taxon>
        <taxon>Tracheophyta</taxon>
        <taxon>Spermatophyta</taxon>
        <taxon>Magnoliopsida</taxon>
        <taxon>eudicotyledons</taxon>
        <taxon>Gunneridae</taxon>
        <taxon>Pentapetalae</taxon>
        <taxon>rosids</taxon>
        <taxon>fabids</taxon>
        <taxon>Fabales</taxon>
        <taxon>Fabaceae</taxon>
        <taxon>Papilionoideae</taxon>
        <taxon>50 kb inversion clade</taxon>
        <taxon>dalbergioids sensu lato</taxon>
        <taxon>Dalbergieae</taxon>
        <taxon>Pterocarpus clade</taxon>
        <taxon>Stylosanthes</taxon>
    </lineage>
</organism>
<comment type="caution">
    <text evidence="1">The sequence shown here is derived from an EMBL/GenBank/DDBJ whole genome shotgun (WGS) entry which is preliminary data.</text>
</comment>
<dbReference type="EMBL" id="JASCZI010211911">
    <property type="protein sequence ID" value="MED6197510.1"/>
    <property type="molecule type" value="Genomic_DNA"/>
</dbReference>
<gene>
    <name evidence="1" type="ORF">PIB30_057051</name>
</gene>